<dbReference type="SUPFAM" id="SSF142764">
    <property type="entry name" value="YgbK-like"/>
    <property type="match status" value="1"/>
</dbReference>
<gene>
    <name evidence="2" type="ORF">HORIV_63850</name>
</gene>
<keyword evidence="3" id="KW-1185">Reference proteome</keyword>
<evidence type="ECO:0000313" key="2">
    <source>
        <dbReference type="EMBL" id="BBI53964.1"/>
    </source>
</evidence>
<reference evidence="3" key="1">
    <citation type="journal article" date="2019" name="Microbiol. Resour. Announc.">
        <title>Complete Genome Sequence of Halomonas olivaria, a Moderately Halophilic Bacterium Isolated from Olive Processing Effluents, Obtained by Nanopore Sequencing.</title>
        <authorList>
            <person name="Nagata S."/>
            <person name="Ii K.M."/>
            <person name="Tsukimi T."/>
            <person name="Miura M.C."/>
            <person name="Galipon J."/>
            <person name="Arakawa K."/>
        </authorList>
    </citation>
    <scope>NUCLEOTIDE SEQUENCE [LARGE SCALE GENOMIC DNA]</scope>
    <source>
        <strain evidence="3">TYRC17</strain>
    </source>
</reference>
<dbReference type="Pfam" id="PF17042">
    <property type="entry name" value="NBD_C"/>
    <property type="match status" value="1"/>
</dbReference>
<organism evidence="2 3">
    <name type="scientific">Vreelandella olivaria</name>
    <dbReference type="NCBI Taxonomy" id="390919"/>
    <lineage>
        <taxon>Bacteria</taxon>
        <taxon>Pseudomonadati</taxon>
        <taxon>Pseudomonadota</taxon>
        <taxon>Gammaproteobacteria</taxon>
        <taxon>Oceanospirillales</taxon>
        <taxon>Halomonadaceae</taxon>
        <taxon>Vreelandella</taxon>
    </lineage>
</organism>
<accession>A0ABN5X3W4</accession>
<name>A0ABN5X3W4_9GAMM</name>
<dbReference type="EMBL" id="AP019416">
    <property type="protein sequence ID" value="BBI53964.1"/>
    <property type="molecule type" value="Genomic_DNA"/>
</dbReference>
<feature type="domain" description="Four-carbon acid sugar kinase nucleotide binding" evidence="1">
    <location>
        <begin position="56"/>
        <end position="218"/>
    </location>
</feature>
<evidence type="ECO:0000259" key="1">
    <source>
        <dbReference type="Pfam" id="PF17042"/>
    </source>
</evidence>
<dbReference type="InterPro" id="IPR042213">
    <property type="entry name" value="NBD_C_sf"/>
</dbReference>
<dbReference type="Gene3D" id="3.40.980.20">
    <property type="entry name" value="Four-carbon acid sugar kinase, nucleotide binding domain"/>
    <property type="match status" value="1"/>
</dbReference>
<sequence>MDEQDLEILAEATVALPLVTGGSGLGQALPAQYRAKGWLDTISEPGRLSPASGGALVLSGSCSQATLAQVKDFLAKHPDGGFALDPLALAEGGKQQELALAFARQRLSAQAPVLLYASAVPDKVGAAQQALGVERAGALVEEALSQLAVKLVDEGVGRLLVAGGETSGAVVSALGITTLRIGAQIDPGVPWTQTPMAGREAPLSLALKSGNFGGVDFFTRAFEVLV</sequence>
<protein>
    <recommendedName>
        <fullName evidence="1">Four-carbon acid sugar kinase nucleotide binding domain-containing protein</fullName>
    </recommendedName>
</protein>
<dbReference type="InterPro" id="IPR031475">
    <property type="entry name" value="NBD_C"/>
</dbReference>
<evidence type="ECO:0000313" key="3">
    <source>
        <dbReference type="Proteomes" id="UP000289555"/>
    </source>
</evidence>
<dbReference type="Proteomes" id="UP000289555">
    <property type="component" value="Chromosome"/>
</dbReference>
<proteinExistence type="predicted"/>